<keyword evidence="4 6" id="KW-1133">Transmembrane helix</keyword>
<dbReference type="GO" id="GO:0016020">
    <property type="term" value="C:membrane"/>
    <property type="evidence" value="ECO:0007669"/>
    <property type="project" value="UniProtKB-SubCell"/>
</dbReference>
<feature type="transmembrane region" description="Helical" evidence="6">
    <location>
        <begin position="162"/>
        <end position="183"/>
    </location>
</feature>
<dbReference type="GO" id="GO:0042910">
    <property type="term" value="F:xenobiotic transmembrane transporter activity"/>
    <property type="evidence" value="ECO:0007669"/>
    <property type="project" value="InterPro"/>
</dbReference>
<evidence type="ECO:0000313" key="8">
    <source>
        <dbReference type="Proteomes" id="UP000631114"/>
    </source>
</evidence>
<keyword evidence="3 6" id="KW-0812">Transmembrane</keyword>
<feature type="transmembrane region" description="Helical" evidence="6">
    <location>
        <begin position="222"/>
        <end position="241"/>
    </location>
</feature>
<organism evidence="7 8">
    <name type="scientific">Coptis chinensis</name>
    <dbReference type="NCBI Taxonomy" id="261450"/>
    <lineage>
        <taxon>Eukaryota</taxon>
        <taxon>Viridiplantae</taxon>
        <taxon>Streptophyta</taxon>
        <taxon>Embryophyta</taxon>
        <taxon>Tracheophyta</taxon>
        <taxon>Spermatophyta</taxon>
        <taxon>Magnoliopsida</taxon>
        <taxon>Ranunculales</taxon>
        <taxon>Ranunculaceae</taxon>
        <taxon>Coptidoideae</taxon>
        <taxon>Coptis</taxon>
    </lineage>
</organism>
<dbReference type="Proteomes" id="UP000631114">
    <property type="component" value="Unassembled WGS sequence"/>
</dbReference>
<evidence type="ECO:0000256" key="6">
    <source>
        <dbReference type="RuleBase" id="RU004914"/>
    </source>
</evidence>
<comment type="subcellular location">
    <subcellularLocation>
        <location evidence="1">Membrane</location>
        <topology evidence="1">Multi-pass membrane protein</topology>
    </subcellularLocation>
</comment>
<evidence type="ECO:0000256" key="1">
    <source>
        <dbReference type="ARBA" id="ARBA00004141"/>
    </source>
</evidence>
<dbReference type="Pfam" id="PF01554">
    <property type="entry name" value="MatE"/>
    <property type="match status" value="2"/>
</dbReference>
<dbReference type="NCBIfam" id="TIGR00797">
    <property type="entry name" value="matE"/>
    <property type="match status" value="1"/>
</dbReference>
<evidence type="ECO:0000256" key="3">
    <source>
        <dbReference type="ARBA" id="ARBA00022692"/>
    </source>
</evidence>
<dbReference type="OrthoDB" id="2126698at2759"/>
<evidence type="ECO:0000256" key="4">
    <source>
        <dbReference type="ARBA" id="ARBA00022989"/>
    </source>
</evidence>
<evidence type="ECO:0000256" key="2">
    <source>
        <dbReference type="ARBA" id="ARBA00010199"/>
    </source>
</evidence>
<evidence type="ECO:0000256" key="5">
    <source>
        <dbReference type="ARBA" id="ARBA00023136"/>
    </source>
</evidence>
<gene>
    <name evidence="7" type="ORF">IFM89_033000</name>
</gene>
<dbReference type="GO" id="GO:0015297">
    <property type="term" value="F:antiporter activity"/>
    <property type="evidence" value="ECO:0007669"/>
    <property type="project" value="InterPro"/>
</dbReference>
<reference evidence="7 8" key="1">
    <citation type="submission" date="2020-10" db="EMBL/GenBank/DDBJ databases">
        <title>The Coptis chinensis genome and diversification of protoberbering-type alkaloids.</title>
        <authorList>
            <person name="Wang B."/>
            <person name="Shu S."/>
            <person name="Song C."/>
            <person name="Liu Y."/>
        </authorList>
    </citation>
    <scope>NUCLEOTIDE SEQUENCE [LARGE SCALE GENOMIC DNA]</scope>
    <source>
        <strain evidence="7">HL-2020</strain>
        <tissue evidence="7">Leaf</tissue>
    </source>
</reference>
<feature type="transmembrane region" description="Helical" evidence="6">
    <location>
        <begin position="386"/>
        <end position="407"/>
    </location>
</feature>
<evidence type="ECO:0000313" key="7">
    <source>
        <dbReference type="EMBL" id="KAF9616930.1"/>
    </source>
</evidence>
<proteinExistence type="inferred from homology"/>
<keyword evidence="8" id="KW-1185">Reference proteome</keyword>
<dbReference type="InterPro" id="IPR002528">
    <property type="entry name" value="MATE_fam"/>
</dbReference>
<comment type="similarity">
    <text evidence="2 6">Belongs to the multi antimicrobial extrusion (MATE) (TC 2.A.66.1) family.</text>
</comment>
<accession>A0A835M2S8</accession>
<dbReference type="AlphaFoldDB" id="A0A835M2S8"/>
<comment type="caution">
    <text evidence="7">The sequence shown here is derived from an EMBL/GenBank/DDBJ whole genome shotgun (WGS) entry which is preliminary data.</text>
</comment>
<sequence>MTTSTMEENTREKVPPIIPSSLLLSQKWPTYVKETILAELKKQRGISLPLMAMNLIWFTKIAITTAFLGRLGELQLAGGTLGFTFANVTGFAVLNGLCGAMEPICGQAYGAKNYRLLHKTLFMATLLLLVTTVPISLLWLNVDKILIHFGQQRDISIVAKQYLMYLLPDLLVTSFLCPLKAYLSSQSITLPTMFCSAIALAFHLPFNSVLSKVKGLQGVSMAIWLTDFVLVILLVAYMLVTERKKAERWKVGGWWDKKLSDWIRLVRLSGPCCLTTCLEWWCYEILVLLTGRLPNAQQAVSVLAVVLNFDYLLYSIMLSLATCASTRVSNELGSNHAEQAYKSAYVSLGVSVIFGCIGGSLMVSVRGVWGSLFSHNEEILNGVKKMMLLMAIIEVVNFPVVVSGGIVRGTASPWLAMYANLSGFYFLALPLGVILAFKVGFKLSGLLLGFLVGVIACLILLLVFVMRINWVDEADKAQQLACAGEEVTDTSGFETVDENKV</sequence>
<feature type="transmembrane region" description="Helical" evidence="6">
    <location>
        <begin position="190"/>
        <end position="210"/>
    </location>
</feature>
<dbReference type="PANTHER" id="PTHR11206">
    <property type="entry name" value="MULTIDRUG RESISTANCE PROTEIN"/>
    <property type="match status" value="1"/>
</dbReference>
<dbReference type="EMBL" id="JADFTS010000003">
    <property type="protein sequence ID" value="KAF9616930.1"/>
    <property type="molecule type" value="Genomic_DNA"/>
</dbReference>
<dbReference type="CDD" id="cd13132">
    <property type="entry name" value="MATE_eukaryotic"/>
    <property type="match status" value="1"/>
</dbReference>
<keyword evidence="5 6" id="KW-0472">Membrane</keyword>
<name>A0A835M2S8_9MAGN</name>
<feature type="transmembrane region" description="Helical" evidence="6">
    <location>
        <begin position="81"/>
        <end position="100"/>
    </location>
</feature>
<feature type="transmembrane region" description="Helical" evidence="6">
    <location>
        <begin position="344"/>
        <end position="366"/>
    </location>
</feature>
<feature type="transmembrane region" description="Helical" evidence="6">
    <location>
        <begin position="443"/>
        <end position="466"/>
    </location>
</feature>
<feature type="transmembrane region" description="Helical" evidence="6">
    <location>
        <begin position="414"/>
        <end position="437"/>
    </location>
</feature>
<feature type="transmembrane region" description="Helical" evidence="6">
    <location>
        <begin position="121"/>
        <end position="142"/>
    </location>
</feature>
<dbReference type="InterPro" id="IPR045069">
    <property type="entry name" value="MATE_euk"/>
</dbReference>
<feature type="transmembrane region" description="Helical" evidence="6">
    <location>
        <begin position="50"/>
        <end position="69"/>
    </location>
</feature>
<dbReference type="GO" id="GO:1990961">
    <property type="term" value="P:xenobiotic detoxification by transmembrane export across the plasma membrane"/>
    <property type="evidence" value="ECO:0007669"/>
    <property type="project" value="InterPro"/>
</dbReference>
<protein>
    <recommendedName>
        <fullName evidence="6">Protein DETOXIFICATION</fullName>
    </recommendedName>
    <alternativeName>
        <fullName evidence="6">Multidrug and toxic compound extrusion protein</fullName>
    </alternativeName>
</protein>